<keyword evidence="15" id="KW-0119">Carbohydrate metabolism</keyword>
<evidence type="ECO:0000256" key="11">
    <source>
        <dbReference type="ARBA" id="ARBA00022729"/>
    </source>
</evidence>
<dbReference type="GO" id="GO:0009277">
    <property type="term" value="C:fungal-type cell wall"/>
    <property type="evidence" value="ECO:0007669"/>
    <property type="project" value="TreeGrafter"/>
</dbReference>
<keyword evidence="7" id="KW-1003">Cell membrane</keyword>
<dbReference type="GO" id="GO:0042973">
    <property type="term" value="F:glucan endo-1,3-beta-D-glucosidase activity"/>
    <property type="evidence" value="ECO:0007669"/>
    <property type="project" value="UniProtKB-EC"/>
</dbReference>
<feature type="compositionally biased region" description="Polar residues" evidence="23">
    <location>
        <begin position="117"/>
        <end position="136"/>
    </location>
</feature>
<keyword evidence="9" id="KW-0964">Secreted</keyword>
<dbReference type="GO" id="GO:0098552">
    <property type="term" value="C:side of membrane"/>
    <property type="evidence" value="ECO:0007669"/>
    <property type="project" value="UniProtKB-KW"/>
</dbReference>
<evidence type="ECO:0000256" key="23">
    <source>
        <dbReference type="SAM" id="MobiDB-lite"/>
    </source>
</evidence>
<accession>A0A8T9C3P3</accession>
<evidence type="ECO:0000256" key="6">
    <source>
        <dbReference type="ARBA" id="ARBA00019762"/>
    </source>
</evidence>
<evidence type="ECO:0000256" key="20">
    <source>
        <dbReference type="ARBA" id="ARBA00032134"/>
    </source>
</evidence>
<evidence type="ECO:0000256" key="1">
    <source>
        <dbReference type="ARBA" id="ARBA00000382"/>
    </source>
</evidence>
<proteinExistence type="inferred from homology"/>
<dbReference type="Gene3D" id="3.20.20.80">
    <property type="entry name" value="Glycosidases"/>
    <property type="match status" value="1"/>
</dbReference>
<dbReference type="EMBL" id="QGMK01000725">
    <property type="protein sequence ID" value="TVY78581.1"/>
    <property type="molecule type" value="Genomic_DNA"/>
</dbReference>
<keyword evidence="18" id="KW-0624">Polysaccharide degradation</keyword>
<evidence type="ECO:0000256" key="9">
    <source>
        <dbReference type="ARBA" id="ARBA00022525"/>
    </source>
</evidence>
<dbReference type="EC" id="3.2.1.39" evidence="5"/>
<sequence>MQSFLLGALLPAIAWAAPAVKRDDAAASPTLITFTYAGELVTATYYGTATTAATSCPTETFTYEGAVITVPYTGPGTPQSCLTADTTAAAPCPTETFTYEGAVITVPYTGPGTPQSCLTSGESITTSASQVDSSSPGVVASTPVQTSEAATATSSAATESVPAISESASSTPATSASSVSSSSSSSTASSTAIPKGFNYGSTGMTQSIYETQFTLAQNLVGTSGFTSARLYTGIQDGTTADPIEAIPAAIATKTYLLLGLFYTNPVDEITALKAAIEEYGSDLADLVLGISVGSEDLYRDSVDGMLAGEGTGASPDELVAFIAQTRDAIAGTVLADKLVGHVDTWNSWTNSSNAAVVTAVDFLGTDAYPYYQTTYSNAIANGQSLFEQAYEATVGIAGGKAVWITETGWPVSGPTENDAVASTANAETYWQAVGCGFAFDKIPTFWYDLVDEGASPSFGVTDGSTTPLYTLACSS</sequence>
<keyword evidence="11 24" id="KW-0732">Signal</keyword>
<dbReference type="GO" id="GO:0005886">
    <property type="term" value="C:plasma membrane"/>
    <property type="evidence" value="ECO:0007669"/>
    <property type="project" value="UniProtKB-SubCell"/>
</dbReference>
<evidence type="ECO:0000256" key="12">
    <source>
        <dbReference type="ARBA" id="ARBA00022801"/>
    </source>
</evidence>
<keyword evidence="10" id="KW-0336">GPI-anchor</keyword>
<evidence type="ECO:0000256" key="24">
    <source>
        <dbReference type="SAM" id="SignalP"/>
    </source>
</evidence>
<keyword evidence="17" id="KW-0961">Cell wall biogenesis/degradation</keyword>
<comment type="similarity">
    <text evidence="4 22">Belongs to the glycosyl hydrolase 17 family.</text>
</comment>
<keyword evidence="16" id="KW-0449">Lipoprotein</keyword>
<keyword evidence="14" id="KW-0325">Glycoprotein</keyword>
<comment type="function">
    <text evidence="19">Glucanases play a role in cell expansion during growth, in cell-cell fusion during mating, and in spore release during sporulation. This enzyme may be involved in beta-glucan degradation and also function biosynthetically as a transglycosylase.</text>
</comment>
<comment type="caution">
    <text evidence="25">The sequence shown here is derived from an EMBL/GenBank/DDBJ whole genome shotgun (WGS) entry which is preliminary data.</text>
</comment>
<evidence type="ECO:0000256" key="19">
    <source>
        <dbReference type="ARBA" id="ARBA00025152"/>
    </source>
</evidence>
<evidence type="ECO:0000256" key="17">
    <source>
        <dbReference type="ARBA" id="ARBA00023316"/>
    </source>
</evidence>
<evidence type="ECO:0000256" key="2">
    <source>
        <dbReference type="ARBA" id="ARBA00004191"/>
    </source>
</evidence>
<dbReference type="InterPro" id="IPR017853">
    <property type="entry name" value="GH"/>
</dbReference>
<reference evidence="25 26" key="1">
    <citation type="submission" date="2018-05" db="EMBL/GenBank/DDBJ databases">
        <title>Genome sequencing and assembly of the regulated plant pathogen Lachnellula willkommii and related sister species for the development of diagnostic species identification markers.</title>
        <authorList>
            <person name="Giroux E."/>
            <person name="Bilodeau G."/>
        </authorList>
    </citation>
    <scope>NUCLEOTIDE SEQUENCE [LARGE SCALE GENOMIC DNA]</scope>
    <source>
        <strain evidence="25 26">CBS 268.59</strain>
    </source>
</reference>
<dbReference type="GO" id="GO:0005576">
    <property type="term" value="C:extracellular region"/>
    <property type="evidence" value="ECO:0007669"/>
    <property type="project" value="TreeGrafter"/>
</dbReference>
<dbReference type="InterPro" id="IPR050732">
    <property type="entry name" value="Beta-glucan_modifiers"/>
</dbReference>
<evidence type="ECO:0000256" key="16">
    <source>
        <dbReference type="ARBA" id="ARBA00023288"/>
    </source>
</evidence>
<comment type="catalytic activity">
    <reaction evidence="1">
        <text>Hydrolysis of (1-&gt;3)-beta-D-glucosidic linkages in (1-&gt;3)-beta-D-glucans.</text>
        <dbReference type="EC" id="3.2.1.39"/>
    </reaction>
</comment>
<keyword evidence="12" id="KW-0378">Hydrolase</keyword>
<evidence type="ECO:0000256" key="4">
    <source>
        <dbReference type="ARBA" id="ARBA00008773"/>
    </source>
</evidence>
<dbReference type="GO" id="GO:0000272">
    <property type="term" value="P:polysaccharide catabolic process"/>
    <property type="evidence" value="ECO:0007669"/>
    <property type="project" value="UniProtKB-KW"/>
</dbReference>
<keyword evidence="26" id="KW-1185">Reference proteome</keyword>
<feature type="chain" id="PRO_5035839499" description="Probable glucan endo-1,3-beta-glucosidase eglC" evidence="24">
    <location>
        <begin position="17"/>
        <end position="475"/>
    </location>
</feature>
<protein>
    <recommendedName>
        <fullName evidence="6">Probable glucan endo-1,3-beta-glucosidase eglC</fullName>
        <ecNumber evidence="5">3.2.1.39</ecNumber>
    </recommendedName>
    <alternativeName>
        <fullName evidence="20">Endo-1,3-beta-glucanase eglC</fullName>
    </alternativeName>
    <alternativeName>
        <fullName evidence="21">Laminarinase eglC</fullName>
    </alternativeName>
</protein>
<evidence type="ECO:0000256" key="14">
    <source>
        <dbReference type="ARBA" id="ARBA00023180"/>
    </source>
</evidence>
<keyword evidence="13" id="KW-0472">Membrane</keyword>
<feature type="compositionally biased region" description="Low complexity" evidence="23">
    <location>
        <begin position="146"/>
        <end position="191"/>
    </location>
</feature>
<dbReference type="InterPro" id="IPR000490">
    <property type="entry name" value="Glyco_hydro_17"/>
</dbReference>
<evidence type="ECO:0000256" key="10">
    <source>
        <dbReference type="ARBA" id="ARBA00022622"/>
    </source>
</evidence>
<dbReference type="Proteomes" id="UP000469558">
    <property type="component" value="Unassembled WGS sequence"/>
</dbReference>
<dbReference type="AlphaFoldDB" id="A0A8T9C3P3"/>
<evidence type="ECO:0000256" key="7">
    <source>
        <dbReference type="ARBA" id="ARBA00022475"/>
    </source>
</evidence>
<evidence type="ECO:0000256" key="21">
    <source>
        <dbReference type="ARBA" id="ARBA00032906"/>
    </source>
</evidence>
<dbReference type="GO" id="GO:0009986">
    <property type="term" value="C:cell surface"/>
    <property type="evidence" value="ECO:0007669"/>
    <property type="project" value="TreeGrafter"/>
</dbReference>
<evidence type="ECO:0000313" key="26">
    <source>
        <dbReference type="Proteomes" id="UP000469558"/>
    </source>
</evidence>
<evidence type="ECO:0000256" key="8">
    <source>
        <dbReference type="ARBA" id="ARBA00022512"/>
    </source>
</evidence>
<dbReference type="Pfam" id="PF00332">
    <property type="entry name" value="Glyco_hydro_17"/>
    <property type="match status" value="1"/>
</dbReference>
<feature type="signal peptide" evidence="24">
    <location>
        <begin position="1"/>
        <end position="16"/>
    </location>
</feature>
<name>A0A8T9C3P3_9HELO</name>
<evidence type="ECO:0000256" key="15">
    <source>
        <dbReference type="ARBA" id="ARBA00023277"/>
    </source>
</evidence>
<dbReference type="PANTHER" id="PTHR16631">
    <property type="entry name" value="GLUCAN 1,3-BETA-GLUCOSIDASE"/>
    <property type="match status" value="1"/>
</dbReference>
<evidence type="ECO:0000256" key="22">
    <source>
        <dbReference type="RuleBase" id="RU004335"/>
    </source>
</evidence>
<feature type="region of interest" description="Disordered" evidence="23">
    <location>
        <begin position="117"/>
        <end position="191"/>
    </location>
</feature>
<organism evidence="25 26">
    <name type="scientific">Lachnellula suecica</name>
    <dbReference type="NCBI Taxonomy" id="602035"/>
    <lineage>
        <taxon>Eukaryota</taxon>
        <taxon>Fungi</taxon>
        <taxon>Dikarya</taxon>
        <taxon>Ascomycota</taxon>
        <taxon>Pezizomycotina</taxon>
        <taxon>Leotiomycetes</taxon>
        <taxon>Helotiales</taxon>
        <taxon>Lachnaceae</taxon>
        <taxon>Lachnellula</taxon>
    </lineage>
</organism>
<evidence type="ECO:0000256" key="5">
    <source>
        <dbReference type="ARBA" id="ARBA00012780"/>
    </source>
</evidence>
<dbReference type="OrthoDB" id="77201at2759"/>
<evidence type="ECO:0000256" key="3">
    <source>
        <dbReference type="ARBA" id="ARBA00004609"/>
    </source>
</evidence>
<dbReference type="PANTHER" id="PTHR16631:SF13">
    <property type="entry name" value="GLUCAN ENDO-1,3-BETA-GLUCOSIDASE EGLC-RELATED"/>
    <property type="match status" value="1"/>
</dbReference>
<evidence type="ECO:0000313" key="25">
    <source>
        <dbReference type="EMBL" id="TVY78581.1"/>
    </source>
</evidence>
<dbReference type="GO" id="GO:0071555">
    <property type="term" value="P:cell wall organization"/>
    <property type="evidence" value="ECO:0007669"/>
    <property type="project" value="UniProtKB-KW"/>
</dbReference>
<comment type="subcellular location">
    <subcellularLocation>
        <location evidence="3">Cell membrane</location>
        <topology evidence="3">Lipid-anchor</topology>
        <topology evidence="3">GPI-anchor</topology>
    </subcellularLocation>
    <subcellularLocation>
        <location evidence="2">Secreted</location>
        <location evidence="2">Cell wall</location>
    </subcellularLocation>
</comment>
<dbReference type="SUPFAM" id="SSF51445">
    <property type="entry name" value="(Trans)glycosidases"/>
    <property type="match status" value="1"/>
</dbReference>
<gene>
    <name evidence="25" type="primary">eglC_0</name>
    <name evidence="25" type="ORF">LSUE1_G004625</name>
</gene>
<evidence type="ECO:0000256" key="18">
    <source>
        <dbReference type="ARBA" id="ARBA00023326"/>
    </source>
</evidence>
<evidence type="ECO:0000256" key="13">
    <source>
        <dbReference type="ARBA" id="ARBA00023136"/>
    </source>
</evidence>
<keyword evidence="8" id="KW-0134">Cell wall</keyword>